<gene>
    <name evidence="1" type="ORF">AVEN_273301_1</name>
</gene>
<comment type="caution">
    <text evidence="1">The sequence shown here is derived from an EMBL/GenBank/DDBJ whole genome shotgun (WGS) entry which is preliminary data.</text>
</comment>
<evidence type="ECO:0000313" key="2">
    <source>
        <dbReference type="Proteomes" id="UP000499080"/>
    </source>
</evidence>
<evidence type="ECO:0008006" key="3">
    <source>
        <dbReference type="Google" id="ProtNLM"/>
    </source>
</evidence>
<proteinExistence type="predicted"/>
<dbReference type="OrthoDB" id="10056585at2759"/>
<name>A0A4Y2U411_ARAVE</name>
<dbReference type="EMBL" id="BGPR01033031">
    <property type="protein sequence ID" value="GBO06801.1"/>
    <property type="molecule type" value="Genomic_DNA"/>
</dbReference>
<dbReference type="Proteomes" id="UP000499080">
    <property type="component" value="Unassembled WGS sequence"/>
</dbReference>
<accession>A0A4Y2U411</accession>
<dbReference type="AlphaFoldDB" id="A0A4Y2U411"/>
<sequence length="100" mass="11430">MTAVTADKVKSEFCKLVASPHVREEMLEFKHESERLDVFYSSVVDKNTNYQNLFMFVKNVLIMSHGNAAVESGFSISKAVLIENMQERSVIALILEIYLR</sequence>
<evidence type="ECO:0000313" key="1">
    <source>
        <dbReference type="EMBL" id="GBO06801.1"/>
    </source>
</evidence>
<keyword evidence="2" id="KW-1185">Reference proteome</keyword>
<organism evidence="1 2">
    <name type="scientific">Araneus ventricosus</name>
    <name type="common">Orbweaver spider</name>
    <name type="synonym">Epeira ventricosa</name>
    <dbReference type="NCBI Taxonomy" id="182803"/>
    <lineage>
        <taxon>Eukaryota</taxon>
        <taxon>Metazoa</taxon>
        <taxon>Ecdysozoa</taxon>
        <taxon>Arthropoda</taxon>
        <taxon>Chelicerata</taxon>
        <taxon>Arachnida</taxon>
        <taxon>Araneae</taxon>
        <taxon>Araneomorphae</taxon>
        <taxon>Entelegynae</taxon>
        <taxon>Araneoidea</taxon>
        <taxon>Araneidae</taxon>
        <taxon>Araneus</taxon>
    </lineage>
</organism>
<reference evidence="1 2" key="1">
    <citation type="journal article" date="2019" name="Sci. Rep.">
        <title>Orb-weaving spider Araneus ventricosus genome elucidates the spidroin gene catalogue.</title>
        <authorList>
            <person name="Kono N."/>
            <person name="Nakamura H."/>
            <person name="Ohtoshi R."/>
            <person name="Moran D.A.P."/>
            <person name="Shinohara A."/>
            <person name="Yoshida Y."/>
            <person name="Fujiwara M."/>
            <person name="Mori M."/>
            <person name="Tomita M."/>
            <person name="Arakawa K."/>
        </authorList>
    </citation>
    <scope>NUCLEOTIDE SEQUENCE [LARGE SCALE GENOMIC DNA]</scope>
</reference>
<protein>
    <recommendedName>
        <fullName evidence="3">HAT C-terminal dimerisation domain-containing protein</fullName>
    </recommendedName>
</protein>